<feature type="transmembrane region" description="Helical" evidence="7">
    <location>
        <begin position="45"/>
        <end position="65"/>
    </location>
</feature>
<keyword evidence="9" id="KW-1185">Reference proteome</keyword>
<sequence length="84" mass="8979">MEGVARDALWLLMLVAAPVLLAGLLTAIAISLFQAATQILEPTLSFVPKLIVMLVVLAVLGSWMGGQLVEFARMLLTDFPGLVE</sequence>
<dbReference type="PIRSF" id="PIRSF004669">
    <property type="entry name" value="FliQ"/>
    <property type="match status" value="1"/>
</dbReference>
<protein>
    <submittedName>
        <fullName evidence="8">Flagellar biosynthesis protein FliQ</fullName>
    </submittedName>
</protein>
<keyword evidence="6 7" id="KW-0472">Membrane</keyword>
<dbReference type="PANTHER" id="PTHR34040">
    <property type="entry name" value="FLAGELLAR BIOSYNTHETIC PROTEIN FLIQ"/>
    <property type="match status" value="1"/>
</dbReference>
<proteinExistence type="inferred from homology"/>
<dbReference type="GO" id="GO:0009306">
    <property type="term" value="P:protein secretion"/>
    <property type="evidence" value="ECO:0007669"/>
    <property type="project" value="InterPro"/>
</dbReference>
<dbReference type="OrthoDB" id="9806440at2"/>
<evidence type="ECO:0000256" key="5">
    <source>
        <dbReference type="ARBA" id="ARBA00022989"/>
    </source>
</evidence>
<dbReference type="GO" id="GO:0005886">
    <property type="term" value="C:plasma membrane"/>
    <property type="evidence" value="ECO:0007669"/>
    <property type="project" value="UniProtKB-SubCell"/>
</dbReference>
<comment type="caution">
    <text evidence="8">The sequence shown here is derived from an EMBL/GenBank/DDBJ whole genome shotgun (WGS) entry which is preliminary data.</text>
</comment>
<dbReference type="PANTHER" id="PTHR34040:SF2">
    <property type="entry name" value="FLAGELLAR BIOSYNTHETIC PROTEIN FLIQ"/>
    <property type="match status" value="1"/>
</dbReference>
<gene>
    <name evidence="8" type="ORF">ABW22_02065</name>
</gene>
<keyword evidence="8" id="KW-0966">Cell projection</keyword>
<evidence type="ECO:0000256" key="4">
    <source>
        <dbReference type="ARBA" id="ARBA00022692"/>
    </source>
</evidence>
<evidence type="ECO:0000256" key="6">
    <source>
        <dbReference type="ARBA" id="ARBA00023136"/>
    </source>
</evidence>
<accession>A0A125BDL4</accession>
<evidence type="ECO:0000313" key="8">
    <source>
        <dbReference type="EMBL" id="KVW99047.1"/>
    </source>
</evidence>
<reference evidence="8 9" key="1">
    <citation type="journal article" date="2015" name="Appl. Environ. Microbiol.">
        <title>Aerobic and Anaerobic Thiosulfate Oxidation by a Cold-Adapted, Subglacial Chemoautotroph.</title>
        <authorList>
            <person name="Harrold Z.R."/>
            <person name="Skidmore M.L."/>
            <person name="Hamilton T.L."/>
            <person name="Desch L."/>
            <person name="Amada K."/>
            <person name="van Gelder W."/>
            <person name="Glover K."/>
            <person name="Roden E.E."/>
            <person name="Boyd E.S."/>
        </authorList>
    </citation>
    <scope>NUCLEOTIDE SEQUENCE [LARGE SCALE GENOMIC DNA]</scope>
    <source>
        <strain evidence="8 9">RG</strain>
    </source>
</reference>
<comment type="subcellular location">
    <subcellularLocation>
        <location evidence="1">Cell membrane</location>
        <topology evidence="1">Multi-pass membrane protein</topology>
    </subcellularLocation>
</comment>
<keyword evidence="5 7" id="KW-1133">Transmembrane helix</keyword>
<name>A0A125BDL4_THIDE</name>
<dbReference type="EMBL" id="LDUG01000007">
    <property type="protein sequence ID" value="KVW99047.1"/>
    <property type="molecule type" value="Genomic_DNA"/>
</dbReference>
<keyword evidence="8" id="KW-0969">Cilium</keyword>
<evidence type="ECO:0000256" key="1">
    <source>
        <dbReference type="ARBA" id="ARBA00004651"/>
    </source>
</evidence>
<dbReference type="PATRIC" id="fig|36861.3.peg.3255"/>
<dbReference type="AlphaFoldDB" id="A0A125BDL4"/>
<dbReference type="InterPro" id="IPR002191">
    <property type="entry name" value="Bac_export_3"/>
</dbReference>
<dbReference type="RefSeq" id="WP_059751524.1">
    <property type="nucleotide sequence ID" value="NZ_LDUG01000007.1"/>
</dbReference>
<keyword evidence="3" id="KW-1003">Cell membrane</keyword>
<dbReference type="Pfam" id="PF01313">
    <property type="entry name" value="Bac_export_3"/>
    <property type="match status" value="1"/>
</dbReference>
<dbReference type="PRINTS" id="PR00952">
    <property type="entry name" value="TYPE3IMQPROT"/>
</dbReference>
<evidence type="ECO:0000256" key="2">
    <source>
        <dbReference type="ARBA" id="ARBA00006156"/>
    </source>
</evidence>
<keyword evidence="4 7" id="KW-0812">Transmembrane</keyword>
<evidence type="ECO:0000256" key="3">
    <source>
        <dbReference type="ARBA" id="ARBA00022475"/>
    </source>
</evidence>
<evidence type="ECO:0000256" key="7">
    <source>
        <dbReference type="SAM" id="Phobius"/>
    </source>
</evidence>
<dbReference type="Proteomes" id="UP000064243">
    <property type="component" value="Unassembled WGS sequence"/>
</dbReference>
<dbReference type="STRING" id="1123392.GCA_000376425_01259"/>
<comment type="similarity">
    <text evidence="2">Belongs to the FliQ/MopD/SpaQ family.</text>
</comment>
<organism evidence="8 9">
    <name type="scientific">Thiobacillus denitrificans</name>
    <dbReference type="NCBI Taxonomy" id="36861"/>
    <lineage>
        <taxon>Bacteria</taxon>
        <taxon>Pseudomonadati</taxon>
        <taxon>Pseudomonadota</taxon>
        <taxon>Betaproteobacteria</taxon>
        <taxon>Nitrosomonadales</taxon>
        <taxon>Thiobacillaceae</taxon>
        <taxon>Thiobacillus</taxon>
    </lineage>
</organism>
<keyword evidence="8" id="KW-0282">Flagellum</keyword>
<evidence type="ECO:0000313" key="9">
    <source>
        <dbReference type="Proteomes" id="UP000064243"/>
    </source>
</evidence>